<dbReference type="Proteomes" id="UP001433508">
    <property type="component" value="Unassembled WGS sequence"/>
</dbReference>
<proteinExistence type="predicted"/>
<evidence type="ECO:0000313" key="2">
    <source>
        <dbReference type="Proteomes" id="UP001433508"/>
    </source>
</evidence>
<keyword evidence="2" id="KW-1185">Reference proteome</keyword>
<evidence type="ECO:0000313" key="1">
    <source>
        <dbReference type="EMBL" id="KAK9236220.1"/>
    </source>
</evidence>
<accession>A0ACC3SXU6</accession>
<name>A0ACC3SXU6_LIPKO</name>
<gene>
    <name evidence="1" type="ORF">V1525DRAFT_407628</name>
</gene>
<comment type="caution">
    <text evidence="1">The sequence shown here is derived from an EMBL/GenBank/DDBJ whole genome shotgun (WGS) entry which is preliminary data.</text>
</comment>
<organism evidence="1 2">
    <name type="scientific">Lipomyces kononenkoae</name>
    <name type="common">Yeast</name>
    <dbReference type="NCBI Taxonomy" id="34357"/>
    <lineage>
        <taxon>Eukaryota</taxon>
        <taxon>Fungi</taxon>
        <taxon>Dikarya</taxon>
        <taxon>Ascomycota</taxon>
        <taxon>Saccharomycotina</taxon>
        <taxon>Lipomycetes</taxon>
        <taxon>Lipomycetales</taxon>
        <taxon>Lipomycetaceae</taxon>
        <taxon>Lipomyces</taxon>
    </lineage>
</organism>
<reference evidence="2" key="1">
    <citation type="journal article" date="2024" name="Front. Bioeng. Biotechnol.">
        <title>Genome-scale model development and genomic sequencing of the oleaginous clade Lipomyces.</title>
        <authorList>
            <person name="Czajka J.J."/>
            <person name="Han Y."/>
            <person name="Kim J."/>
            <person name="Mondo S.J."/>
            <person name="Hofstad B.A."/>
            <person name="Robles A."/>
            <person name="Haridas S."/>
            <person name="Riley R."/>
            <person name="LaButti K."/>
            <person name="Pangilinan J."/>
            <person name="Andreopoulos W."/>
            <person name="Lipzen A."/>
            <person name="Yan J."/>
            <person name="Wang M."/>
            <person name="Ng V."/>
            <person name="Grigoriev I.V."/>
            <person name="Spatafora J.W."/>
            <person name="Magnuson J.K."/>
            <person name="Baker S.E."/>
            <person name="Pomraning K.R."/>
        </authorList>
    </citation>
    <scope>NUCLEOTIDE SEQUENCE [LARGE SCALE GENOMIC DNA]</scope>
    <source>
        <strain evidence="2">CBS 7786</strain>
    </source>
</reference>
<sequence>MFKVLSSRKSTPASSSSSSLPPSNTGSPAPSSDATTTTVGDTTEGAKPAELLIEAARRNNVDLLLDLLGISDDGPARPGSAEIINTAKDSLGNSPLHLAAINGSDDCLDILLDVEGVEVDPINRMEGNTPLHCAVLYAEQEPEHAIAIVEMLIDAGSDPRIRNKLKDKPIDLVLPTNAELRKILQGAEMAAMMGSYAADQDEGQDVEDSGSESD</sequence>
<protein>
    <submittedName>
        <fullName evidence="1">Uncharacterized protein</fullName>
    </submittedName>
</protein>
<dbReference type="EMBL" id="MU971393">
    <property type="protein sequence ID" value="KAK9236220.1"/>
    <property type="molecule type" value="Genomic_DNA"/>
</dbReference>